<reference evidence="3" key="1">
    <citation type="journal article" date="2015" name="Nature">
        <title>Complex archaea that bridge the gap between prokaryotes and eukaryotes.</title>
        <authorList>
            <person name="Spang A."/>
            <person name="Saw J.H."/>
            <person name="Jorgensen S.L."/>
            <person name="Zaremba-Niedzwiedzka K."/>
            <person name="Martijn J."/>
            <person name="Lind A.E."/>
            <person name="van Eijk R."/>
            <person name="Schleper C."/>
            <person name="Guy L."/>
            <person name="Ettema T.J."/>
        </authorList>
    </citation>
    <scope>NUCLEOTIDE SEQUENCE</scope>
</reference>
<sequence>MTLNIYFWLTIVTIVLCICLSGWTAQAVWRLWDHANSSDGMRSDDRHYWLRHPWRNRPARSVLLRSLLLVLLVLALFISPIWRHAPTADTATNTGALEQVRATPAETTPKQIRNRTIQRDKQTRKQNSKAVDSPGIHYRPKEIDPEQHIKDILKRTNQEDKK</sequence>
<feature type="transmembrane region" description="Helical" evidence="2">
    <location>
        <begin position="6"/>
        <end position="32"/>
    </location>
</feature>
<keyword evidence="2" id="KW-0812">Transmembrane</keyword>
<evidence type="ECO:0000313" key="3">
    <source>
        <dbReference type="EMBL" id="KKL68463.1"/>
    </source>
</evidence>
<proteinExistence type="predicted"/>
<comment type="caution">
    <text evidence="3">The sequence shown here is derived from an EMBL/GenBank/DDBJ whole genome shotgun (WGS) entry which is preliminary data.</text>
</comment>
<feature type="region of interest" description="Disordered" evidence="1">
    <location>
        <begin position="93"/>
        <end position="162"/>
    </location>
</feature>
<organism evidence="3">
    <name type="scientific">marine sediment metagenome</name>
    <dbReference type="NCBI Taxonomy" id="412755"/>
    <lineage>
        <taxon>unclassified sequences</taxon>
        <taxon>metagenomes</taxon>
        <taxon>ecological metagenomes</taxon>
    </lineage>
</organism>
<keyword evidence="2" id="KW-1133">Transmembrane helix</keyword>
<feature type="compositionally biased region" description="Polar residues" evidence="1">
    <location>
        <begin position="105"/>
        <end position="115"/>
    </location>
</feature>
<accession>A0A0F9E356</accession>
<gene>
    <name evidence="3" type="ORF">LCGC14_2124740</name>
</gene>
<protein>
    <submittedName>
        <fullName evidence="3">Uncharacterized protein</fullName>
    </submittedName>
</protein>
<evidence type="ECO:0000256" key="2">
    <source>
        <dbReference type="SAM" id="Phobius"/>
    </source>
</evidence>
<feature type="transmembrane region" description="Helical" evidence="2">
    <location>
        <begin position="62"/>
        <end position="82"/>
    </location>
</feature>
<dbReference type="AlphaFoldDB" id="A0A0F9E356"/>
<evidence type="ECO:0000256" key="1">
    <source>
        <dbReference type="SAM" id="MobiDB-lite"/>
    </source>
</evidence>
<feature type="compositionally biased region" description="Basic and acidic residues" evidence="1">
    <location>
        <begin position="139"/>
        <end position="162"/>
    </location>
</feature>
<name>A0A0F9E356_9ZZZZ</name>
<dbReference type="EMBL" id="LAZR01026523">
    <property type="protein sequence ID" value="KKL68463.1"/>
    <property type="molecule type" value="Genomic_DNA"/>
</dbReference>
<keyword evidence="2" id="KW-0472">Membrane</keyword>